<protein>
    <submittedName>
        <fullName evidence="2">Uncharacterized protein</fullName>
    </submittedName>
</protein>
<feature type="compositionally biased region" description="Basic and acidic residues" evidence="1">
    <location>
        <begin position="81"/>
        <end position="99"/>
    </location>
</feature>
<proteinExistence type="predicted"/>
<dbReference type="Proteomes" id="UP000233551">
    <property type="component" value="Unassembled WGS sequence"/>
</dbReference>
<feature type="region of interest" description="Disordered" evidence="1">
    <location>
        <begin position="213"/>
        <end position="251"/>
    </location>
</feature>
<gene>
    <name evidence="2" type="ORF">CRG98_000958</name>
</gene>
<reference evidence="2 3" key="1">
    <citation type="submission" date="2017-11" db="EMBL/GenBank/DDBJ databases">
        <title>De-novo sequencing of pomegranate (Punica granatum L.) genome.</title>
        <authorList>
            <person name="Akparov Z."/>
            <person name="Amiraslanov A."/>
            <person name="Hajiyeva S."/>
            <person name="Abbasov M."/>
            <person name="Kaur K."/>
            <person name="Hamwieh A."/>
            <person name="Solovyev V."/>
            <person name="Salamov A."/>
            <person name="Braich B."/>
            <person name="Kosarev P."/>
            <person name="Mahmoud A."/>
            <person name="Hajiyev E."/>
            <person name="Babayeva S."/>
            <person name="Izzatullayeva V."/>
            <person name="Mammadov A."/>
            <person name="Mammadov A."/>
            <person name="Sharifova S."/>
            <person name="Ojaghi J."/>
            <person name="Eynullazada K."/>
            <person name="Bayramov B."/>
            <person name="Abdulazimova A."/>
            <person name="Shahmuradov I."/>
        </authorList>
    </citation>
    <scope>NUCLEOTIDE SEQUENCE [LARGE SCALE GENOMIC DNA]</scope>
    <source>
        <strain evidence="3">cv. AG2017</strain>
        <tissue evidence="2">Leaf</tissue>
    </source>
</reference>
<evidence type="ECO:0000313" key="3">
    <source>
        <dbReference type="Proteomes" id="UP000233551"/>
    </source>
</evidence>
<feature type="compositionally biased region" description="Low complexity" evidence="1">
    <location>
        <begin position="236"/>
        <end position="249"/>
    </location>
</feature>
<accession>A0A2I0LD29</accession>
<comment type="caution">
    <text evidence="2">The sequence shown here is derived from an EMBL/GenBank/DDBJ whole genome shotgun (WGS) entry which is preliminary data.</text>
</comment>
<dbReference type="AlphaFoldDB" id="A0A2I0LD29"/>
<evidence type="ECO:0000256" key="1">
    <source>
        <dbReference type="SAM" id="MobiDB-lite"/>
    </source>
</evidence>
<keyword evidence="3" id="KW-1185">Reference proteome</keyword>
<evidence type="ECO:0000313" key="2">
    <source>
        <dbReference type="EMBL" id="PKI78581.1"/>
    </source>
</evidence>
<sequence>MGHIHCRRVIQAVAGSECWAAKIWARPRKRTVVPDWAYIWIRLFRADFRVRPNGSADKSGRVVSDGLNWAERAGPAQTEGKWAEPLRERMNGEDEDGRRGGFRPPRTAVPASGCRGDGARGRGRWQQAPPGLRRARDGRHGSRHGRNRGEKSRFPARFSEISDLQIQSPSSVFSSWVLLVASQIVFLLQFHSLSVKISTDLAENRENCDIGDLWAGGDRGQPESAARPARNHPSKTTDNAPANTDATRTSSYKAGGRKVFEVNMISQDEFVRTITNHIYRG</sequence>
<feature type="region of interest" description="Disordered" evidence="1">
    <location>
        <begin position="73"/>
        <end position="154"/>
    </location>
</feature>
<dbReference type="EMBL" id="PGOL01000038">
    <property type="protein sequence ID" value="PKI78581.1"/>
    <property type="molecule type" value="Genomic_DNA"/>
</dbReference>
<organism evidence="2 3">
    <name type="scientific">Punica granatum</name>
    <name type="common">Pomegranate</name>
    <dbReference type="NCBI Taxonomy" id="22663"/>
    <lineage>
        <taxon>Eukaryota</taxon>
        <taxon>Viridiplantae</taxon>
        <taxon>Streptophyta</taxon>
        <taxon>Embryophyta</taxon>
        <taxon>Tracheophyta</taxon>
        <taxon>Spermatophyta</taxon>
        <taxon>Magnoliopsida</taxon>
        <taxon>eudicotyledons</taxon>
        <taxon>Gunneridae</taxon>
        <taxon>Pentapetalae</taxon>
        <taxon>rosids</taxon>
        <taxon>malvids</taxon>
        <taxon>Myrtales</taxon>
        <taxon>Lythraceae</taxon>
        <taxon>Punica</taxon>
    </lineage>
</organism>
<name>A0A2I0LD29_PUNGR</name>